<protein>
    <submittedName>
        <fullName evidence="1">Phosphatidylinositol/phosphatidylcholine transfer protein SFH8-like isoform X2</fullName>
    </submittedName>
</protein>
<dbReference type="AlphaFoldDB" id="A0A2P2MCV2"/>
<organism evidence="1">
    <name type="scientific">Rhizophora mucronata</name>
    <name type="common">Asiatic mangrove</name>
    <dbReference type="NCBI Taxonomy" id="61149"/>
    <lineage>
        <taxon>Eukaryota</taxon>
        <taxon>Viridiplantae</taxon>
        <taxon>Streptophyta</taxon>
        <taxon>Embryophyta</taxon>
        <taxon>Tracheophyta</taxon>
        <taxon>Spermatophyta</taxon>
        <taxon>Magnoliopsida</taxon>
        <taxon>eudicotyledons</taxon>
        <taxon>Gunneridae</taxon>
        <taxon>Pentapetalae</taxon>
        <taxon>rosids</taxon>
        <taxon>fabids</taxon>
        <taxon>Malpighiales</taxon>
        <taxon>Rhizophoraceae</taxon>
        <taxon>Rhizophora</taxon>
    </lineage>
</organism>
<sequence length="78" mass="8571">MKKAINAKKIRPRASFGILSVPGRVGVTFVIKGLCRHASFFQLESTALSTMGTYSSYPVKLLAPWLAFPTTLHCKSSR</sequence>
<accession>A0A2P2MCV2</accession>
<evidence type="ECO:0000313" key="1">
    <source>
        <dbReference type="EMBL" id="MBX28043.1"/>
    </source>
</evidence>
<proteinExistence type="predicted"/>
<name>A0A2P2MCV2_RHIMU</name>
<dbReference type="EMBL" id="GGEC01047559">
    <property type="protein sequence ID" value="MBX28043.1"/>
    <property type="molecule type" value="Transcribed_RNA"/>
</dbReference>
<reference evidence="1" key="1">
    <citation type="submission" date="2018-02" db="EMBL/GenBank/DDBJ databases">
        <title>Rhizophora mucronata_Transcriptome.</title>
        <authorList>
            <person name="Meera S.P."/>
            <person name="Sreeshan A."/>
            <person name="Augustine A."/>
        </authorList>
    </citation>
    <scope>NUCLEOTIDE SEQUENCE</scope>
    <source>
        <tissue evidence="1">Leaf</tissue>
    </source>
</reference>